<sequence length="131" mass="14567">MYTFVGENYTFLDASQVLDCVDHERVNTTCHELAKRLKQHYVEKCGTLAGDLFNMRYAAALVVLRAGYGRCDAAGCKHYVPPEECEDLVSWECALDCPQKVTPSTTPSGSEAPVVTDLLYYLIVLSFAIFS</sequence>
<dbReference type="AlphaFoldDB" id="A0AAD4QUJ5"/>
<protein>
    <submittedName>
        <fullName evidence="1">Uncharacterized protein</fullName>
    </submittedName>
</protein>
<evidence type="ECO:0000313" key="1">
    <source>
        <dbReference type="EMBL" id="KAI1690753.1"/>
    </source>
</evidence>
<keyword evidence="2" id="KW-1185">Reference proteome</keyword>
<dbReference type="EMBL" id="JAKKPZ010001098">
    <property type="protein sequence ID" value="KAI1690753.1"/>
    <property type="molecule type" value="Genomic_DNA"/>
</dbReference>
<proteinExistence type="predicted"/>
<comment type="caution">
    <text evidence="1">The sequence shown here is derived from an EMBL/GenBank/DDBJ whole genome shotgun (WGS) entry which is preliminary data.</text>
</comment>
<evidence type="ECO:0000313" key="2">
    <source>
        <dbReference type="Proteomes" id="UP001201812"/>
    </source>
</evidence>
<name>A0AAD4QUJ5_9BILA</name>
<reference evidence="1" key="1">
    <citation type="submission" date="2022-01" db="EMBL/GenBank/DDBJ databases">
        <title>Genome Sequence Resource for Two Populations of Ditylenchus destructor, the Migratory Endoparasitic Phytonematode.</title>
        <authorList>
            <person name="Zhang H."/>
            <person name="Lin R."/>
            <person name="Xie B."/>
        </authorList>
    </citation>
    <scope>NUCLEOTIDE SEQUENCE</scope>
    <source>
        <strain evidence="1">BazhouSP</strain>
    </source>
</reference>
<gene>
    <name evidence="1" type="ORF">DdX_22322</name>
</gene>
<accession>A0AAD4QUJ5</accession>
<organism evidence="1 2">
    <name type="scientific">Ditylenchus destructor</name>
    <dbReference type="NCBI Taxonomy" id="166010"/>
    <lineage>
        <taxon>Eukaryota</taxon>
        <taxon>Metazoa</taxon>
        <taxon>Ecdysozoa</taxon>
        <taxon>Nematoda</taxon>
        <taxon>Chromadorea</taxon>
        <taxon>Rhabditida</taxon>
        <taxon>Tylenchina</taxon>
        <taxon>Tylenchomorpha</taxon>
        <taxon>Sphaerularioidea</taxon>
        <taxon>Anguinidae</taxon>
        <taxon>Anguininae</taxon>
        <taxon>Ditylenchus</taxon>
    </lineage>
</organism>
<dbReference type="Proteomes" id="UP001201812">
    <property type="component" value="Unassembled WGS sequence"/>
</dbReference>